<feature type="domain" description="EGF-like calcium-binding" evidence="17">
    <location>
        <begin position="521"/>
        <end position="563"/>
    </location>
</feature>
<evidence type="ECO:0000259" key="17">
    <source>
        <dbReference type="SMART" id="SM00179"/>
    </source>
</evidence>
<dbReference type="GO" id="GO:0030665">
    <property type="term" value="C:clathrin-coated vesicle membrane"/>
    <property type="evidence" value="ECO:0007669"/>
    <property type="project" value="UniProtKB-SubCell"/>
</dbReference>
<dbReference type="SUPFAM" id="SSF52025">
    <property type="entry name" value="PA domain"/>
    <property type="match status" value="1"/>
</dbReference>
<evidence type="ECO:0000313" key="19">
    <source>
        <dbReference type="Proteomes" id="UP000036987"/>
    </source>
</evidence>
<comment type="subcellular location">
    <subcellularLocation>
        <location evidence="14">Cytoplasmic vesicle</location>
        <location evidence="14">Clathrin-coated vesicle membrane</location>
        <topology evidence="14">Single-pass type I membrane protein</topology>
    </subcellularLocation>
    <subcellularLocation>
        <location evidence="1">Golgi apparatus membrane</location>
        <topology evidence="1">Single-pass type I membrane protein</topology>
    </subcellularLocation>
    <subcellularLocation>
        <location evidence="15">Prevacuolar compartment membrane</location>
        <topology evidence="15">Single-pass type I membrane protein</topology>
    </subcellularLocation>
</comment>
<proteinExistence type="inferred from homology"/>
<keyword evidence="6" id="KW-0732">Signal</keyword>
<evidence type="ECO:0000256" key="7">
    <source>
        <dbReference type="ARBA" id="ARBA00022737"/>
    </source>
</evidence>
<evidence type="ECO:0000256" key="10">
    <source>
        <dbReference type="ARBA" id="ARBA00023136"/>
    </source>
</evidence>
<dbReference type="InterPro" id="IPR001881">
    <property type="entry name" value="EGF-like_Ca-bd_dom"/>
</dbReference>
<keyword evidence="10 16" id="KW-0472">Membrane</keyword>
<dbReference type="GO" id="GO:0005509">
    <property type="term" value="F:calcium ion binding"/>
    <property type="evidence" value="ECO:0007669"/>
    <property type="project" value="InterPro"/>
</dbReference>
<evidence type="ECO:0000256" key="8">
    <source>
        <dbReference type="ARBA" id="ARBA00022837"/>
    </source>
</evidence>
<dbReference type="InterPro" id="IPR003137">
    <property type="entry name" value="PA_domain"/>
</dbReference>
<evidence type="ECO:0000256" key="16">
    <source>
        <dbReference type="SAM" id="Phobius"/>
    </source>
</evidence>
<comment type="caution">
    <text evidence="18">The sequence shown here is derived from an EMBL/GenBank/DDBJ whole genome shotgun (WGS) entry which is preliminary data.</text>
</comment>
<comment type="similarity">
    <text evidence="2">Belongs to the VSR (BP-80) family.</text>
</comment>
<dbReference type="GO" id="GO:0005768">
    <property type="term" value="C:endosome"/>
    <property type="evidence" value="ECO:0000318"/>
    <property type="project" value="GO_Central"/>
</dbReference>
<evidence type="ECO:0000256" key="15">
    <source>
        <dbReference type="ARBA" id="ARBA00043947"/>
    </source>
</evidence>
<dbReference type="CDD" id="cd00054">
    <property type="entry name" value="EGF_CA"/>
    <property type="match status" value="1"/>
</dbReference>
<keyword evidence="3" id="KW-0813">Transport</keyword>
<dbReference type="Proteomes" id="UP000036987">
    <property type="component" value="Unassembled WGS sequence"/>
</dbReference>
<feature type="transmembrane region" description="Helical" evidence="16">
    <location>
        <begin position="571"/>
        <end position="594"/>
    </location>
</feature>
<dbReference type="Pfam" id="PF25011">
    <property type="entry name" value="VSR_TRX"/>
    <property type="match status" value="1"/>
</dbReference>
<dbReference type="GO" id="GO:0006896">
    <property type="term" value="P:Golgi to vacuole transport"/>
    <property type="evidence" value="ECO:0000318"/>
    <property type="project" value="GO_Central"/>
</dbReference>
<dbReference type="Gene3D" id="2.10.25.10">
    <property type="entry name" value="Laminin"/>
    <property type="match status" value="2"/>
</dbReference>
<organism evidence="18 19">
    <name type="scientific">Zostera marina</name>
    <name type="common">Eelgrass</name>
    <dbReference type="NCBI Taxonomy" id="29655"/>
    <lineage>
        <taxon>Eukaryota</taxon>
        <taxon>Viridiplantae</taxon>
        <taxon>Streptophyta</taxon>
        <taxon>Embryophyta</taxon>
        <taxon>Tracheophyta</taxon>
        <taxon>Spermatophyta</taxon>
        <taxon>Magnoliopsida</taxon>
        <taxon>Liliopsida</taxon>
        <taxon>Zosteraceae</taxon>
        <taxon>Zostera</taxon>
    </lineage>
</organism>
<evidence type="ECO:0000256" key="4">
    <source>
        <dbReference type="ARBA" id="ARBA00022536"/>
    </source>
</evidence>
<dbReference type="Pfam" id="PF02225">
    <property type="entry name" value="PA"/>
    <property type="match status" value="1"/>
</dbReference>
<gene>
    <name evidence="18" type="ORF">ZOSMA_56G01180</name>
</gene>
<keyword evidence="8" id="KW-0106">Calcium</keyword>
<dbReference type="InterPro" id="IPR046450">
    <property type="entry name" value="PA_dom_sf"/>
</dbReference>
<reference evidence="19" key="1">
    <citation type="journal article" date="2016" name="Nature">
        <title>The genome of the seagrass Zostera marina reveals angiosperm adaptation to the sea.</title>
        <authorList>
            <person name="Olsen J.L."/>
            <person name="Rouze P."/>
            <person name="Verhelst B."/>
            <person name="Lin Y.-C."/>
            <person name="Bayer T."/>
            <person name="Collen J."/>
            <person name="Dattolo E."/>
            <person name="De Paoli E."/>
            <person name="Dittami S."/>
            <person name="Maumus F."/>
            <person name="Michel G."/>
            <person name="Kersting A."/>
            <person name="Lauritano C."/>
            <person name="Lohaus R."/>
            <person name="Toepel M."/>
            <person name="Tonon T."/>
            <person name="Vanneste K."/>
            <person name="Amirebrahimi M."/>
            <person name="Brakel J."/>
            <person name="Bostroem C."/>
            <person name="Chovatia M."/>
            <person name="Grimwood J."/>
            <person name="Jenkins J.W."/>
            <person name="Jueterbock A."/>
            <person name="Mraz A."/>
            <person name="Stam W.T."/>
            <person name="Tice H."/>
            <person name="Bornberg-Bauer E."/>
            <person name="Green P.J."/>
            <person name="Pearson G.A."/>
            <person name="Procaccini G."/>
            <person name="Duarte C.M."/>
            <person name="Schmutz J."/>
            <person name="Reusch T.B.H."/>
            <person name="Van de Peer Y."/>
        </authorList>
    </citation>
    <scope>NUCLEOTIDE SEQUENCE [LARGE SCALE GENOMIC DNA]</scope>
    <source>
        <strain evidence="19">cv. Finnish</strain>
    </source>
</reference>
<keyword evidence="9 16" id="KW-1133">Transmembrane helix</keyword>
<keyword evidence="7" id="KW-0677">Repeat</keyword>
<evidence type="ECO:0000256" key="9">
    <source>
        <dbReference type="ARBA" id="ARBA00022989"/>
    </source>
</evidence>
<evidence type="ECO:0000256" key="13">
    <source>
        <dbReference type="ARBA" id="ARBA00023329"/>
    </source>
</evidence>
<dbReference type="GO" id="GO:0016020">
    <property type="term" value="C:membrane"/>
    <property type="evidence" value="ECO:0000318"/>
    <property type="project" value="GO_Central"/>
</dbReference>
<dbReference type="GO" id="GO:0005802">
    <property type="term" value="C:trans-Golgi network"/>
    <property type="evidence" value="ECO:0000318"/>
    <property type="project" value="GO_Central"/>
</dbReference>
<evidence type="ECO:0000256" key="11">
    <source>
        <dbReference type="ARBA" id="ARBA00023157"/>
    </source>
</evidence>
<dbReference type="EMBL" id="LFYR01001565">
    <property type="protein sequence ID" value="KMZ60887.1"/>
    <property type="molecule type" value="Genomic_DNA"/>
</dbReference>
<accession>A0A0K9NXX5</accession>
<keyword evidence="19" id="KW-1185">Reference proteome</keyword>
<evidence type="ECO:0000256" key="14">
    <source>
        <dbReference type="ARBA" id="ARBA00029430"/>
    </source>
</evidence>
<evidence type="ECO:0000313" key="18">
    <source>
        <dbReference type="EMBL" id="KMZ60887.1"/>
    </source>
</evidence>
<dbReference type="CDD" id="cd02125">
    <property type="entry name" value="PA_VSR"/>
    <property type="match status" value="1"/>
</dbReference>
<dbReference type="PANTHER" id="PTHR22702:SF1">
    <property type="entry name" value="PROTEASE-ASSOCIATED DOMAIN-CONTAINING PROTEIN 1"/>
    <property type="match status" value="1"/>
</dbReference>
<dbReference type="FunFam" id="2.10.25.10:FF:000178">
    <property type="entry name" value="vacuolar-sorting receptor 1"/>
    <property type="match status" value="1"/>
</dbReference>
<keyword evidence="12" id="KW-0325">Glycoprotein</keyword>
<evidence type="ECO:0000256" key="3">
    <source>
        <dbReference type="ARBA" id="ARBA00022448"/>
    </source>
</evidence>
<sequence length="633" mass="70851">MNRKLDFYSMSLSVFFTLLFLVGTCMGKFLVEKNSLKVTSPKSLKNDYECAIGNFGIPQYGGSLVGIVVYPKSNTKACKSFDDFDLSFKSKPGGFPTFLLIDRGDCYFTEKAWNAQKAGASAILVSDDKIEPLITMDAPEEERSTFADYLENITIPSALIRKTLGDDLKNALSKGDMVNVNLDWKESLPHPDDRVEYEFWTNTNDECGAKCDTQINFVKNFKGSAQILERKGFTQFTPHYITWYCPDVFVTSKQCKSQCINHGRYCAPDPDKDFDKGYEGKDVVLQNLRQACFFKMVNESGKPWLWWDYVTDFGIRCPMKEEKYTKECAEGVIKSLGMDIDKINKCMGDPNEDKENPILQAEQTAQIGNGSRGDVTILPTLVINDRQYRGKLERSAVLKAICSGFKETTEPAVCLSSSIETNECLTNNGGCWEDKHSNITACKDTFRGRVCQCPVYKGVKFSGDGYTNCTATGTGRCEINNGGCWKETRNDLTFSACVEDGSKSCSCPWGFSGDGVNKCEDIDECKEKNSCQCPGCLCKNTWGGHECSCSGGRLYMTEHDICISKKTTAEVGWSFIWIIFLGLAITAIGGYAVYKYRIRSYMNSEIRAIMAQYMPLDSQVDTRNNEELGNMRS</sequence>
<evidence type="ECO:0000256" key="6">
    <source>
        <dbReference type="ARBA" id="ARBA00022729"/>
    </source>
</evidence>
<dbReference type="SMART" id="SM00179">
    <property type="entry name" value="EGF_CA"/>
    <property type="match status" value="1"/>
</dbReference>
<dbReference type="OrthoDB" id="10045365at2759"/>
<evidence type="ECO:0000256" key="5">
    <source>
        <dbReference type="ARBA" id="ARBA00022692"/>
    </source>
</evidence>
<evidence type="ECO:0000256" key="2">
    <source>
        <dbReference type="ARBA" id="ARBA00007038"/>
    </source>
</evidence>
<dbReference type="STRING" id="29655.A0A0K9NXX5"/>
<dbReference type="InterPro" id="IPR056858">
    <property type="entry name" value="VSR_TRX"/>
</dbReference>
<keyword evidence="18" id="KW-0675">Receptor</keyword>
<keyword evidence="5 16" id="KW-0812">Transmembrane</keyword>
<keyword evidence="11" id="KW-1015">Disulfide bond</keyword>
<evidence type="ECO:0000256" key="12">
    <source>
        <dbReference type="ARBA" id="ARBA00023180"/>
    </source>
</evidence>
<dbReference type="OMA" id="HIELCCA"/>
<keyword evidence="13" id="KW-0968">Cytoplasmic vesicle</keyword>
<dbReference type="GO" id="GO:0017119">
    <property type="term" value="C:Golgi transport complex"/>
    <property type="evidence" value="ECO:0000318"/>
    <property type="project" value="GO_Central"/>
</dbReference>
<keyword evidence="4" id="KW-0245">EGF-like domain</keyword>
<name>A0A0K9NXX5_ZOSMR</name>
<dbReference type="GO" id="GO:0000139">
    <property type="term" value="C:Golgi membrane"/>
    <property type="evidence" value="ECO:0007669"/>
    <property type="project" value="UniProtKB-SubCell"/>
</dbReference>
<dbReference type="PANTHER" id="PTHR22702">
    <property type="entry name" value="PROTEASE-ASSOCIATED DOMAIN-CONTAINING PROTEIN"/>
    <property type="match status" value="1"/>
</dbReference>
<protein>
    <submittedName>
        <fullName evidence="18">Putative Vacuolar sorting receptor 1</fullName>
    </submittedName>
</protein>
<dbReference type="Gene3D" id="3.50.30.30">
    <property type="match status" value="1"/>
</dbReference>
<dbReference type="GO" id="GO:0006623">
    <property type="term" value="P:protein targeting to vacuole"/>
    <property type="evidence" value="ECO:0000318"/>
    <property type="project" value="GO_Central"/>
</dbReference>
<dbReference type="AlphaFoldDB" id="A0A0K9NXX5"/>
<evidence type="ECO:0000256" key="1">
    <source>
        <dbReference type="ARBA" id="ARBA00004614"/>
    </source>
</evidence>
<dbReference type="FunFam" id="3.50.30.30:FF:000001">
    <property type="entry name" value="Vacuolar-sorting receptor 1"/>
    <property type="match status" value="1"/>
</dbReference>